<dbReference type="GO" id="GO:0005975">
    <property type="term" value="P:carbohydrate metabolic process"/>
    <property type="evidence" value="ECO:0007669"/>
    <property type="project" value="InterPro"/>
</dbReference>
<dbReference type="Pfam" id="PF13802">
    <property type="entry name" value="Gal_mutarotas_2"/>
    <property type="match status" value="1"/>
</dbReference>
<dbReference type="InterPro" id="IPR048395">
    <property type="entry name" value="Glyco_hydro_31_C"/>
</dbReference>
<organism evidence="8 9">
    <name type="scientific">Epilithonimonas bovis DSM 19482</name>
    <dbReference type="NCBI Taxonomy" id="1121284"/>
    <lineage>
        <taxon>Bacteria</taxon>
        <taxon>Pseudomonadati</taxon>
        <taxon>Bacteroidota</taxon>
        <taxon>Flavobacteriia</taxon>
        <taxon>Flavobacteriales</taxon>
        <taxon>Weeksellaceae</taxon>
        <taxon>Chryseobacterium group</taxon>
        <taxon>Epilithonimonas</taxon>
    </lineage>
</organism>
<dbReference type="Pfam" id="PF01055">
    <property type="entry name" value="Glyco_hydro_31_2nd"/>
    <property type="match status" value="1"/>
</dbReference>
<proteinExistence type="inferred from homology"/>
<reference evidence="9" key="1">
    <citation type="submission" date="2016-10" db="EMBL/GenBank/DDBJ databases">
        <authorList>
            <person name="Varghese N."/>
            <person name="Submissions S."/>
        </authorList>
    </citation>
    <scope>NUCLEOTIDE SEQUENCE [LARGE SCALE GENOMIC DNA]</scope>
    <source>
        <strain evidence="9">DSM 19482</strain>
    </source>
</reference>
<feature type="domain" description="DUF5110" evidence="6">
    <location>
        <begin position="697"/>
        <end position="765"/>
    </location>
</feature>
<feature type="signal peptide" evidence="3">
    <location>
        <begin position="1"/>
        <end position="20"/>
    </location>
</feature>
<name>A0A1U7PWR0_9FLAO</name>
<dbReference type="STRING" id="1121284.SAMN05660493_00893"/>
<dbReference type="SUPFAM" id="SSF51011">
    <property type="entry name" value="Glycosyl hydrolase domain"/>
    <property type="match status" value="1"/>
</dbReference>
<feature type="domain" description="Glycosyl hydrolase family 31 C-terminal" evidence="7">
    <location>
        <begin position="591"/>
        <end position="678"/>
    </location>
</feature>
<feature type="domain" description="Glycoside hydrolase family 31 TIM barrel" evidence="4">
    <location>
        <begin position="250"/>
        <end position="582"/>
    </location>
</feature>
<dbReference type="GO" id="GO:0030246">
    <property type="term" value="F:carbohydrate binding"/>
    <property type="evidence" value="ECO:0007669"/>
    <property type="project" value="InterPro"/>
</dbReference>
<dbReference type="EMBL" id="FTPU01000007">
    <property type="protein sequence ID" value="SIT96218.1"/>
    <property type="molecule type" value="Genomic_DNA"/>
</dbReference>
<dbReference type="GO" id="GO:0004553">
    <property type="term" value="F:hydrolase activity, hydrolyzing O-glycosyl compounds"/>
    <property type="evidence" value="ECO:0007669"/>
    <property type="project" value="InterPro"/>
</dbReference>
<dbReference type="InterPro" id="IPR013780">
    <property type="entry name" value="Glyco_hydro_b"/>
</dbReference>
<evidence type="ECO:0000259" key="4">
    <source>
        <dbReference type="Pfam" id="PF01055"/>
    </source>
</evidence>
<evidence type="ECO:0000313" key="8">
    <source>
        <dbReference type="EMBL" id="SIT96218.1"/>
    </source>
</evidence>
<dbReference type="CDD" id="cd14752">
    <property type="entry name" value="GH31_N"/>
    <property type="match status" value="1"/>
</dbReference>
<gene>
    <name evidence="8" type="ORF">SAMN05660493_00893</name>
</gene>
<evidence type="ECO:0000313" key="9">
    <source>
        <dbReference type="Proteomes" id="UP000187261"/>
    </source>
</evidence>
<sequence length="825" mass="95079">MVKKMIFLVMALLCSSMFMAAECTSYTKKGNQVIFNCKDGSKLSLTINSNAVVKIWYDKSGKLTRSNPSFAVVNDKLENMGEVTVNEETSAYEIFTSKLRIRINKNPMQLQIFDKYQKLIFSDFKDQGHVSDAKAVKAYKVLRNDEQFFGLGEKTGTLNRRGKNYKMWNSDKPCYSVTEDPIAKSIPFFMSSYRYGIFLDNTYKSEFKFGTESQDYYSFEAPDGAFVYYFIYGKDYKEIQQQYIALTGQPIMPPKWALGFAQSRGLYTKENQALEVAAEFRKRKIPIDIIYQDIGWTQNLQDFEWRKGNYTDPKGMLKKLKANGFKMIVSQDPVISKKDNKQYLEANKLGYFVKDVRTDKAYEMPWPWGGNCGVVDFTLPAVADWWGKYQQKPLDDGISGFWTDMGEPAWSNEEDTDRLNMKHHLGMHDEIHNVFGLTWDKVVKEQFEKRNPNKRIFQMTRSAYAGLQRYTFGWTNDSGNGNDVLDGWAQMENQVAVGISAGLGGIPFWTTDISGYCGEITDYPAMAELYTRWMQFGVFCPLSRAHHEGDNAVEPWMFGEVAEKNTKAAIELKYQLFPYLYTYSRKAHDTGLPITRGLFMEYPNDTEAAKIDNQFIFGEELLVAPVLKKGERVKRVYLPDGEWIDFNDKKTEYLGGQTVAYKAPLNTIPIFVKKASIIPMMPVMQYIHEKKDYPVFFHIFPNYEDEKTSFTLYEDEGENHDYLKDIFSKTNITCTTKAAGYDIEITPEDKGFRQSDKRNFVLSILTEQKPKSVLVNGKEITFLAVDALDIEKDTTKIQWSWDEKGSKLLIKIPDNRTKININVNN</sequence>
<accession>A0A1U7PWR0</accession>
<evidence type="ECO:0000256" key="1">
    <source>
        <dbReference type="ARBA" id="ARBA00007806"/>
    </source>
</evidence>
<comment type="similarity">
    <text evidence="1 2">Belongs to the glycosyl hydrolase 31 family.</text>
</comment>
<dbReference type="SUPFAM" id="SSF51445">
    <property type="entry name" value="(Trans)glycosidases"/>
    <property type="match status" value="1"/>
</dbReference>
<dbReference type="AlphaFoldDB" id="A0A1U7PWR0"/>
<keyword evidence="2" id="KW-0378">Hydrolase</keyword>
<dbReference type="InterPro" id="IPR025887">
    <property type="entry name" value="Glyco_hydro_31_N_dom"/>
</dbReference>
<feature type="domain" description="Glycoside hydrolase family 31 N-terminal" evidence="5">
    <location>
        <begin position="43"/>
        <end position="207"/>
    </location>
</feature>
<feature type="chain" id="PRO_5012934005" evidence="3">
    <location>
        <begin position="21"/>
        <end position="825"/>
    </location>
</feature>
<evidence type="ECO:0000259" key="7">
    <source>
        <dbReference type="Pfam" id="PF21365"/>
    </source>
</evidence>
<dbReference type="Gene3D" id="2.60.40.1180">
    <property type="entry name" value="Golgi alpha-mannosidase II"/>
    <property type="match status" value="2"/>
</dbReference>
<dbReference type="OrthoDB" id="176168at2"/>
<dbReference type="Gene3D" id="3.20.20.80">
    <property type="entry name" value="Glycosidases"/>
    <property type="match status" value="1"/>
</dbReference>
<dbReference type="InterPro" id="IPR000322">
    <property type="entry name" value="Glyco_hydro_31_TIM"/>
</dbReference>
<dbReference type="InterPro" id="IPR011013">
    <property type="entry name" value="Gal_mutarotase_sf_dom"/>
</dbReference>
<dbReference type="PANTHER" id="PTHR22762">
    <property type="entry name" value="ALPHA-GLUCOSIDASE"/>
    <property type="match status" value="1"/>
</dbReference>
<dbReference type="InterPro" id="IPR017853">
    <property type="entry name" value="GH"/>
</dbReference>
<dbReference type="Proteomes" id="UP000187261">
    <property type="component" value="Unassembled WGS sequence"/>
</dbReference>
<keyword evidence="3" id="KW-0732">Signal</keyword>
<protein>
    <submittedName>
        <fullName evidence="8">Alpha-glucosidase</fullName>
    </submittedName>
</protein>
<dbReference type="InterPro" id="IPR033403">
    <property type="entry name" value="DUF5110"/>
</dbReference>
<dbReference type="Pfam" id="PF17137">
    <property type="entry name" value="DUF5110"/>
    <property type="match status" value="1"/>
</dbReference>
<keyword evidence="9" id="KW-1185">Reference proteome</keyword>
<evidence type="ECO:0000256" key="2">
    <source>
        <dbReference type="RuleBase" id="RU361185"/>
    </source>
</evidence>
<evidence type="ECO:0000259" key="6">
    <source>
        <dbReference type="Pfam" id="PF17137"/>
    </source>
</evidence>
<dbReference type="Pfam" id="PF21365">
    <property type="entry name" value="Glyco_hydro_31_3rd"/>
    <property type="match status" value="1"/>
</dbReference>
<evidence type="ECO:0000259" key="5">
    <source>
        <dbReference type="Pfam" id="PF13802"/>
    </source>
</evidence>
<evidence type="ECO:0000256" key="3">
    <source>
        <dbReference type="SAM" id="SignalP"/>
    </source>
</evidence>
<dbReference type="SUPFAM" id="SSF74650">
    <property type="entry name" value="Galactose mutarotase-like"/>
    <property type="match status" value="1"/>
</dbReference>
<dbReference type="Gene3D" id="2.60.40.1760">
    <property type="entry name" value="glycosyl hydrolase (family 31)"/>
    <property type="match status" value="1"/>
</dbReference>
<keyword evidence="2" id="KW-0326">Glycosidase</keyword>
<dbReference type="PANTHER" id="PTHR22762:SF166">
    <property type="entry name" value="ALPHA-GLUCOSIDASE"/>
    <property type="match status" value="1"/>
</dbReference>